<evidence type="ECO:0000259" key="3">
    <source>
        <dbReference type="Pfam" id="PF05193"/>
    </source>
</evidence>
<dbReference type="Pfam" id="PF05193">
    <property type="entry name" value="Peptidase_M16_C"/>
    <property type="match status" value="2"/>
</dbReference>
<sequence>MLNIDLINPKTFELANGLPVTLAGDFCPARPYSAIVFLAKCGLYTETAENNGITHALEHILFKGSSKYSNYDITSIINKLGGSVDAFTTSDSLGIEILIPHRRIDEALEVLSQLALRPVFPEGEIELEKKVIIEEMRFYRDDPEDLVMLKLEKACYKGSCYSREILGTPESVSRLNKKTLDAYHRNYFTPSNCSLTIAGSFDSLKTLNSAERHFGPGVWNRAASPAKNDDYLKLVNARGCYSMKRSGKFAQNYYAIGFLTPSSLNDEHIFSMFLPYVFSSLKSSTLLYMLKDEYNAVNSLTTDLVFKYGMWMVTVLASCAPSKTVLVKKIIGNFITGVSRFVSETYFDSIKRCFLLDYIQEIENPRTYCGELSTFNHILGPGSYNRVVKTMLGVKYADFIKYLREQVEPCVYNRVELTAGPSGTAAGKGCATTKLLKKIDRFDGSAAKRLESERTRRGGAPGGTRPKAETAELNCNSTLCALVDPSAGYSTLTLFTSGGVSASLKAGDANVLAELFGKKTAGRSMYENYMLSDCRGIYFDCNSYLDYMKFEAVTPGRWTGDKLSYLSSLFDEFHFSRNMLEKARTTVKNTIKSIQDDVFELSFWGFLTNLFEKTPYEKAVFANEKKLNAVDSADVLNYYDAMLKSPFMVISASSPENCADMIREKFSGLIGRGTRGHDKAMLRRGLRADVFDRELLSRQSQCTIVIGSAAPAFSDPDCAAFSAANYILSDYAGKRLWNIRENHGLCYNIFSEYIPLGLAGAFFCYANTSAEKIEPTCAKITEEILRFAETGPSADELADAKIQLIKRFENSASFTSAASKIMGQYVFYDRTARGFHDYVQNIESLTCESVARAFGKYCAQGSLSRLKILPR</sequence>
<dbReference type="PANTHER" id="PTHR11851:SF49">
    <property type="entry name" value="MITOCHONDRIAL-PROCESSING PEPTIDASE SUBUNIT ALPHA"/>
    <property type="match status" value="1"/>
</dbReference>
<evidence type="ECO:0000313" key="5">
    <source>
        <dbReference type="Proteomes" id="UP000178735"/>
    </source>
</evidence>
<dbReference type="SUPFAM" id="SSF63411">
    <property type="entry name" value="LuxS/MPP-like metallohydrolase"/>
    <property type="match status" value="4"/>
</dbReference>
<evidence type="ECO:0000256" key="1">
    <source>
        <dbReference type="ARBA" id="ARBA00007261"/>
    </source>
</evidence>
<feature type="domain" description="Peptidase M16 N-terminal" evidence="2">
    <location>
        <begin position="32"/>
        <end position="168"/>
    </location>
</feature>
<feature type="domain" description="Peptidase M16 C-terminal" evidence="3">
    <location>
        <begin position="175"/>
        <end position="351"/>
    </location>
</feature>
<comment type="similarity">
    <text evidence="1">Belongs to the peptidase M16 family.</text>
</comment>
<dbReference type="Proteomes" id="UP000178735">
    <property type="component" value="Unassembled WGS sequence"/>
</dbReference>
<reference evidence="4 5" key="1">
    <citation type="journal article" date="2016" name="Nat. Commun.">
        <title>Thousands of microbial genomes shed light on interconnected biogeochemical processes in an aquifer system.</title>
        <authorList>
            <person name="Anantharaman K."/>
            <person name="Brown C.T."/>
            <person name="Hug L.A."/>
            <person name="Sharon I."/>
            <person name="Castelle C.J."/>
            <person name="Probst A.J."/>
            <person name="Thomas B.C."/>
            <person name="Singh A."/>
            <person name="Wilkins M.J."/>
            <person name="Karaoz U."/>
            <person name="Brodie E.L."/>
            <person name="Williams K.H."/>
            <person name="Hubbard S.S."/>
            <person name="Banfield J.F."/>
        </authorList>
    </citation>
    <scope>NUCLEOTIDE SEQUENCE [LARGE SCALE GENOMIC DNA]</scope>
</reference>
<dbReference type="InterPro" id="IPR050361">
    <property type="entry name" value="MPP/UQCRC_Complex"/>
</dbReference>
<dbReference type="GO" id="GO:0046872">
    <property type="term" value="F:metal ion binding"/>
    <property type="evidence" value="ECO:0007669"/>
    <property type="project" value="InterPro"/>
</dbReference>
<evidence type="ECO:0000313" key="4">
    <source>
        <dbReference type="EMBL" id="OGM02654.1"/>
    </source>
</evidence>
<organism evidence="4 5">
    <name type="scientific">Candidatus Wallbacteria bacterium GWC2_49_35</name>
    <dbReference type="NCBI Taxonomy" id="1817813"/>
    <lineage>
        <taxon>Bacteria</taxon>
        <taxon>Candidatus Walliibacteriota</taxon>
    </lineage>
</organism>
<evidence type="ECO:0008006" key="6">
    <source>
        <dbReference type="Google" id="ProtNLM"/>
    </source>
</evidence>
<feature type="domain" description="Peptidase M16 C-terminal" evidence="3">
    <location>
        <begin position="630"/>
        <end position="804"/>
    </location>
</feature>
<evidence type="ECO:0000259" key="2">
    <source>
        <dbReference type="Pfam" id="PF00675"/>
    </source>
</evidence>
<proteinExistence type="inferred from homology"/>
<protein>
    <recommendedName>
        <fullName evidence="6">Peptidase M16 N-terminal domain-containing protein</fullName>
    </recommendedName>
</protein>
<dbReference type="STRING" id="1817813.A2008_02300"/>
<dbReference type="PANTHER" id="PTHR11851">
    <property type="entry name" value="METALLOPROTEASE"/>
    <property type="match status" value="1"/>
</dbReference>
<gene>
    <name evidence="4" type="ORF">A2008_02300</name>
</gene>
<dbReference type="EMBL" id="MGFH01000204">
    <property type="protein sequence ID" value="OGM02654.1"/>
    <property type="molecule type" value="Genomic_DNA"/>
</dbReference>
<dbReference type="AlphaFoldDB" id="A0A1F7WIJ0"/>
<dbReference type="InterPro" id="IPR011249">
    <property type="entry name" value="Metalloenz_LuxS/M16"/>
</dbReference>
<dbReference type="Gene3D" id="3.30.830.10">
    <property type="entry name" value="Metalloenzyme, LuxS/M16 peptidase-like"/>
    <property type="match status" value="4"/>
</dbReference>
<dbReference type="InterPro" id="IPR007863">
    <property type="entry name" value="Peptidase_M16_C"/>
</dbReference>
<comment type="caution">
    <text evidence="4">The sequence shown here is derived from an EMBL/GenBank/DDBJ whole genome shotgun (WGS) entry which is preliminary data.</text>
</comment>
<name>A0A1F7WIJ0_9BACT</name>
<dbReference type="Pfam" id="PF00675">
    <property type="entry name" value="Peptidase_M16"/>
    <property type="match status" value="1"/>
</dbReference>
<dbReference type="InterPro" id="IPR011765">
    <property type="entry name" value="Pept_M16_N"/>
</dbReference>
<accession>A0A1F7WIJ0</accession>